<keyword evidence="5" id="KW-1185">Reference proteome</keyword>
<keyword evidence="3" id="KW-0175">Coiled coil</keyword>
<evidence type="ECO:0000313" key="5">
    <source>
        <dbReference type="Proteomes" id="UP001172457"/>
    </source>
</evidence>
<gene>
    <name evidence="4" type="ORF">OSB04_016620</name>
</gene>
<dbReference type="AlphaFoldDB" id="A0AA38WHL7"/>
<reference evidence="4" key="1">
    <citation type="submission" date="2023-03" db="EMBL/GenBank/DDBJ databases">
        <title>Chromosome-scale reference genome and RAD-based genetic map of yellow starthistle (Centaurea solstitialis) reveal putative structural variation and QTLs associated with invader traits.</title>
        <authorList>
            <person name="Reatini B."/>
            <person name="Cang F.A."/>
            <person name="Jiang Q."/>
            <person name="Mckibben M.T.W."/>
            <person name="Barker M.S."/>
            <person name="Rieseberg L.H."/>
            <person name="Dlugosch K.M."/>
        </authorList>
    </citation>
    <scope>NUCLEOTIDE SEQUENCE</scope>
    <source>
        <strain evidence="4">CAN-66</strain>
        <tissue evidence="4">Leaf</tissue>
    </source>
</reference>
<organism evidence="4 5">
    <name type="scientific">Centaurea solstitialis</name>
    <name type="common">yellow star-thistle</name>
    <dbReference type="NCBI Taxonomy" id="347529"/>
    <lineage>
        <taxon>Eukaryota</taxon>
        <taxon>Viridiplantae</taxon>
        <taxon>Streptophyta</taxon>
        <taxon>Embryophyta</taxon>
        <taxon>Tracheophyta</taxon>
        <taxon>Spermatophyta</taxon>
        <taxon>Magnoliopsida</taxon>
        <taxon>eudicotyledons</taxon>
        <taxon>Gunneridae</taxon>
        <taxon>Pentapetalae</taxon>
        <taxon>asterids</taxon>
        <taxon>campanulids</taxon>
        <taxon>Asterales</taxon>
        <taxon>Asteraceae</taxon>
        <taxon>Carduoideae</taxon>
        <taxon>Cardueae</taxon>
        <taxon>Centaureinae</taxon>
        <taxon>Centaurea</taxon>
    </lineage>
</organism>
<dbReference type="Proteomes" id="UP001172457">
    <property type="component" value="Chromosome 4"/>
</dbReference>
<evidence type="ECO:0000313" key="4">
    <source>
        <dbReference type="EMBL" id="KAJ9552575.1"/>
    </source>
</evidence>
<feature type="coiled-coil region" evidence="3">
    <location>
        <begin position="86"/>
        <end position="113"/>
    </location>
</feature>
<name>A0AA38WHL7_9ASTR</name>
<keyword evidence="2" id="KW-0341">Growth regulation</keyword>
<dbReference type="EMBL" id="JARYMX010000004">
    <property type="protein sequence ID" value="KAJ9552575.1"/>
    <property type="molecule type" value="Genomic_DNA"/>
</dbReference>
<protein>
    <submittedName>
        <fullName evidence="4">Uncharacterized protein</fullName>
    </submittedName>
</protein>
<accession>A0AA38WHL7</accession>
<evidence type="ECO:0000256" key="2">
    <source>
        <dbReference type="ARBA" id="ARBA00022604"/>
    </source>
</evidence>
<sequence>MVMFANVVQRNSQLKFDDPDHIIHDRLETLVELETHGFDVGTLRARLNQLLYAKAQVHELNDEETGQLQGTMQDLQETLVVSRNKKKMKDKEIKMLQSNVNQLANKIIGLEAEFKKFAATPL</sequence>
<evidence type="ECO:0000256" key="3">
    <source>
        <dbReference type="SAM" id="Coils"/>
    </source>
</evidence>
<comment type="caution">
    <text evidence="4">The sequence shown here is derived from an EMBL/GenBank/DDBJ whole genome shotgun (WGS) entry which is preliminary data.</text>
</comment>
<evidence type="ECO:0000256" key="1">
    <source>
        <dbReference type="ARBA" id="ARBA00022448"/>
    </source>
</evidence>
<keyword evidence="1" id="KW-0813">Transport</keyword>
<dbReference type="InterPro" id="IPR007930">
    <property type="entry name" value="DUF724"/>
</dbReference>
<dbReference type="Pfam" id="PF05266">
    <property type="entry name" value="DUF724"/>
    <property type="match status" value="1"/>
</dbReference>
<proteinExistence type="predicted"/>